<dbReference type="SUPFAM" id="SSF50494">
    <property type="entry name" value="Trypsin-like serine proteases"/>
    <property type="match status" value="1"/>
</dbReference>
<dbReference type="EMBL" id="VWPK01000040">
    <property type="protein sequence ID" value="KAA5609999.1"/>
    <property type="molecule type" value="Genomic_DNA"/>
</dbReference>
<proteinExistence type="inferred from homology"/>
<dbReference type="InterPro" id="IPR051598">
    <property type="entry name" value="TSUP/Inactive_protease-like"/>
</dbReference>
<keyword evidence="5" id="KW-1003">Cell membrane</keyword>
<feature type="transmembrane region" description="Helical" evidence="5">
    <location>
        <begin position="666"/>
        <end position="683"/>
    </location>
</feature>
<evidence type="ECO:0000256" key="1">
    <source>
        <dbReference type="ARBA" id="ARBA00004141"/>
    </source>
</evidence>
<feature type="transmembrane region" description="Helical" evidence="5">
    <location>
        <begin position="433"/>
        <end position="453"/>
    </location>
</feature>
<keyword evidence="3 5" id="KW-1133">Transmembrane helix</keyword>
<comment type="similarity">
    <text evidence="5">Belongs to the 4-toluene sulfonate uptake permease (TSUP) (TC 2.A.102) family.</text>
</comment>
<feature type="transmembrane region" description="Helical" evidence="5">
    <location>
        <begin position="566"/>
        <end position="590"/>
    </location>
</feature>
<keyword evidence="4 5" id="KW-0472">Membrane</keyword>
<feature type="transmembrane region" description="Helical" evidence="5">
    <location>
        <begin position="474"/>
        <end position="493"/>
    </location>
</feature>
<feature type="transmembrane region" description="Helical" evidence="5">
    <location>
        <begin position="401"/>
        <end position="427"/>
    </location>
</feature>
<feature type="transmembrane region" description="Helical" evidence="5">
    <location>
        <begin position="634"/>
        <end position="654"/>
    </location>
</feature>
<dbReference type="Pfam" id="PF13365">
    <property type="entry name" value="Trypsin_2"/>
    <property type="match status" value="1"/>
</dbReference>
<evidence type="ECO:0000256" key="4">
    <source>
        <dbReference type="ARBA" id="ARBA00023136"/>
    </source>
</evidence>
<dbReference type="OrthoDB" id="7315792at2"/>
<evidence type="ECO:0000313" key="7">
    <source>
        <dbReference type="EMBL" id="KAA5609999.1"/>
    </source>
</evidence>
<dbReference type="InterPro" id="IPR009003">
    <property type="entry name" value="Peptidase_S1_PA"/>
</dbReference>
<dbReference type="Gene3D" id="2.40.10.10">
    <property type="entry name" value="Trypsin-like serine proteases"/>
    <property type="match status" value="2"/>
</dbReference>
<evidence type="ECO:0000256" key="2">
    <source>
        <dbReference type="ARBA" id="ARBA00022692"/>
    </source>
</evidence>
<keyword evidence="2 5" id="KW-0812">Transmembrane</keyword>
<dbReference type="GO" id="GO:0005886">
    <property type="term" value="C:plasma membrane"/>
    <property type="evidence" value="ECO:0007669"/>
    <property type="project" value="UniProtKB-SubCell"/>
</dbReference>
<protein>
    <recommendedName>
        <fullName evidence="5">Probable membrane transporter protein</fullName>
    </recommendedName>
</protein>
<dbReference type="AlphaFoldDB" id="A0A5M6IQ13"/>
<dbReference type="PANTHER" id="PTHR43701">
    <property type="entry name" value="MEMBRANE TRANSPORTER PROTEIN MJ0441-RELATED"/>
    <property type="match status" value="1"/>
</dbReference>
<dbReference type="InterPro" id="IPR002781">
    <property type="entry name" value="TM_pro_TauE-like"/>
</dbReference>
<accession>A0A5M6IQ13</accession>
<comment type="subcellular location">
    <subcellularLocation>
        <location evidence="5">Cell membrane</location>
        <topology evidence="5">Multi-pass membrane protein</topology>
    </subcellularLocation>
    <subcellularLocation>
        <location evidence="1">Membrane</location>
        <topology evidence="1">Multi-pass membrane protein</topology>
    </subcellularLocation>
</comment>
<evidence type="ECO:0000256" key="5">
    <source>
        <dbReference type="RuleBase" id="RU363041"/>
    </source>
</evidence>
<dbReference type="PANTHER" id="PTHR43701:SF5">
    <property type="entry name" value="MEMBRANE TRANSPORTER PROTEIN-RELATED"/>
    <property type="match status" value="1"/>
</dbReference>
<feature type="region of interest" description="Disordered" evidence="6">
    <location>
        <begin position="535"/>
        <end position="557"/>
    </location>
</feature>
<comment type="caution">
    <text evidence="7">The sequence shown here is derived from an EMBL/GenBank/DDBJ whole genome shotgun (WGS) entry which is preliminary data.</text>
</comment>
<sequence length="686" mass="70454">MAVRPCPVAIRRRRGMRMQHESVAEGENPIVFCQRPWRILGAAIVALMAVTVLCGVLVLGNYQDDDRFGDEHHLSVTDFMMRNVALTGSMSLIDAIAPAVVGIEGGRVNGGAVASGAIIGASGYVLTTLHAVEALREINVQVRTASGLHSMPAQIVKRAPTHDLVLLKIRSPDSFLYLSLANTTTGLGGQPVFVFGQGEQGTPVYRIGTMSALPTELSIDGVTIAHLRPTDAVTSWEQGGGPVINRDGALLGIALAVQEAGGAVRGYVVPADVIDAHFQDVVRFRMAGAAGMVPAASATPGPAVAVATAGAGQGPGVPDPAGRPALGGAAAWWLRAANQVAAERARAGGGKEGGPIAAGNIAAGNGPPGSGALAVAPGLLPSPDRAHALGTRIAGFALRDLLGLMLLAIVKGVIGGMMTMGGGVFLVAGMMMFFGYGLFLIRPVAYLTNIFVYGASTLKHDRNGLIMWDKVRSLAPWAMLGVVAGYFIGNAIGDRLVEVLLGMFATLIAIKGAHEAWSNSPDELLLSRQGAAQAAAPRPGAEEDDEPRERTSGLSGLGAGELAPSALLGLPMGVISGILGITGGVVEVPLQHYISKVPLKNAIANSAALVLCASLTGTILGFSHGVSTGLIDWAAPLTLALVLIPASFIGGIVGAHLTRLAPRRPLKAIFSALMLAVAVRMFIGGH</sequence>
<name>A0A5M6IQ13_9PROT</name>
<dbReference type="Proteomes" id="UP000325255">
    <property type="component" value="Unassembled WGS sequence"/>
</dbReference>
<keyword evidence="8" id="KW-1185">Reference proteome</keyword>
<evidence type="ECO:0000256" key="3">
    <source>
        <dbReference type="ARBA" id="ARBA00022989"/>
    </source>
</evidence>
<feature type="transmembrane region" description="Helical" evidence="5">
    <location>
        <begin position="602"/>
        <end position="622"/>
    </location>
</feature>
<organism evidence="7 8">
    <name type="scientific">Rhodovastum atsumiense</name>
    <dbReference type="NCBI Taxonomy" id="504468"/>
    <lineage>
        <taxon>Bacteria</taxon>
        <taxon>Pseudomonadati</taxon>
        <taxon>Pseudomonadota</taxon>
        <taxon>Alphaproteobacteria</taxon>
        <taxon>Acetobacterales</taxon>
        <taxon>Acetobacteraceae</taxon>
        <taxon>Rhodovastum</taxon>
    </lineage>
</organism>
<gene>
    <name evidence="7" type="ORF">F1189_21625</name>
</gene>
<evidence type="ECO:0000313" key="8">
    <source>
        <dbReference type="Proteomes" id="UP000325255"/>
    </source>
</evidence>
<reference evidence="7 8" key="1">
    <citation type="submission" date="2019-09" db="EMBL/GenBank/DDBJ databases">
        <title>Genome sequence of Rhodovastum atsumiense, a diverse member of the Acetobacteraceae family of non-sulfur purple photosynthetic bacteria.</title>
        <authorList>
            <person name="Meyer T."/>
            <person name="Kyndt J."/>
        </authorList>
    </citation>
    <scope>NUCLEOTIDE SEQUENCE [LARGE SCALE GENOMIC DNA]</scope>
    <source>
        <strain evidence="7 8">DSM 21279</strain>
    </source>
</reference>
<feature type="transmembrane region" description="Helical" evidence="5">
    <location>
        <begin position="39"/>
        <end position="59"/>
    </location>
</feature>
<dbReference type="InterPro" id="IPR043504">
    <property type="entry name" value="Peptidase_S1_PA_chymotrypsin"/>
</dbReference>
<dbReference type="Pfam" id="PF01925">
    <property type="entry name" value="TauE"/>
    <property type="match status" value="1"/>
</dbReference>
<evidence type="ECO:0000256" key="6">
    <source>
        <dbReference type="SAM" id="MobiDB-lite"/>
    </source>
</evidence>